<organism evidence="3 4">
    <name type="scientific">Sphingobium boeckii</name>
    <dbReference type="NCBI Taxonomy" id="1082345"/>
    <lineage>
        <taxon>Bacteria</taxon>
        <taxon>Pseudomonadati</taxon>
        <taxon>Pseudomonadota</taxon>
        <taxon>Alphaproteobacteria</taxon>
        <taxon>Sphingomonadales</taxon>
        <taxon>Sphingomonadaceae</taxon>
        <taxon>Sphingobium</taxon>
    </lineage>
</organism>
<feature type="region of interest" description="Disordered" evidence="1">
    <location>
        <begin position="1"/>
        <end position="23"/>
    </location>
</feature>
<keyword evidence="4" id="KW-1185">Reference proteome</keyword>
<dbReference type="InterPro" id="IPR019301">
    <property type="entry name" value="Flagellar_prot_FlgJ_N"/>
</dbReference>
<dbReference type="PRINTS" id="PR01002">
    <property type="entry name" value="FLGFLGJ"/>
</dbReference>
<name>A0A7W9AIU4_9SPHN</name>
<evidence type="ECO:0000259" key="2">
    <source>
        <dbReference type="Pfam" id="PF10135"/>
    </source>
</evidence>
<dbReference type="Pfam" id="PF10135">
    <property type="entry name" value="Rod-binding"/>
    <property type="match status" value="1"/>
</dbReference>
<evidence type="ECO:0000256" key="1">
    <source>
        <dbReference type="SAM" id="MobiDB-lite"/>
    </source>
</evidence>
<keyword evidence="3" id="KW-0966">Cell projection</keyword>
<feature type="domain" description="Flagellar protein FlgJ N-terminal" evidence="2">
    <location>
        <begin position="40"/>
        <end position="86"/>
    </location>
</feature>
<evidence type="ECO:0000313" key="3">
    <source>
        <dbReference type="EMBL" id="MBB5686474.1"/>
    </source>
</evidence>
<dbReference type="EMBL" id="JACIJC010000004">
    <property type="protein sequence ID" value="MBB5686474.1"/>
    <property type="molecule type" value="Genomic_DNA"/>
</dbReference>
<keyword evidence="3" id="KW-0969">Cilium</keyword>
<proteinExistence type="predicted"/>
<evidence type="ECO:0000313" key="4">
    <source>
        <dbReference type="Proteomes" id="UP000549617"/>
    </source>
</evidence>
<keyword evidence="3" id="KW-0282">Flagellum</keyword>
<accession>A0A7W9AIU4</accession>
<dbReference type="RefSeq" id="WP_343052974.1">
    <property type="nucleotide sequence ID" value="NZ_JACIJC010000004.1"/>
</dbReference>
<protein>
    <submittedName>
        <fullName evidence="3">Flagellar protein FlgJ</fullName>
    </submittedName>
</protein>
<gene>
    <name evidence="3" type="ORF">FHS49_002498</name>
</gene>
<feature type="compositionally biased region" description="Polar residues" evidence="1">
    <location>
        <begin position="1"/>
        <end position="19"/>
    </location>
</feature>
<comment type="caution">
    <text evidence="3">The sequence shown here is derived from an EMBL/GenBank/DDBJ whole genome shotgun (WGS) entry which is preliminary data.</text>
</comment>
<dbReference type="AlphaFoldDB" id="A0A7W9AIU4"/>
<dbReference type="Proteomes" id="UP000549617">
    <property type="component" value="Unassembled WGS sequence"/>
</dbReference>
<reference evidence="3 4" key="1">
    <citation type="submission" date="2020-08" db="EMBL/GenBank/DDBJ databases">
        <title>Genomic Encyclopedia of Type Strains, Phase IV (KMG-IV): sequencing the most valuable type-strain genomes for metagenomic binning, comparative biology and taxonomic classification.</title>
        <authorList>
            <person name="Goeker M."/>
        </authorList>
    </citation>
    <scope>NUCLEOTIDE SEQUENCE [LARGE SCALE GENOMIC DNA]</scope>
    <source>
        <strain evidence="3 4">DSM 25079</strain>
    </source>
</reference>
<sequence length="100" mass="10445">MTSALSSITGAAPGQSPQRAQLEKAAQAFEAVFARQMIGSMRSPSLGEDLFGSDAGNQFRDMQDSKLAESMATSGSLGIAQMLLKQFEGMVPATDKGKAT</sequence>